<comment type="catalytic activity">
    <reaction evidence="4">
        <text>uridine(516) in 16S rRNA = pseudouridine(516) in 16S rRNA</text>
        <dbReference type="Rhea" id="RHEA:38867"/>
        <dbReference type="Rhea" id="RHEA-COMP:10089"/>
        <dbReference type="Rhea" id="RHEA-COMP:10090"/>
        <dbReference type="ChEBI" id="CHEBI:65314"/>
        <dbReference type="ChEBI" id="CHEBI:65315"/>
        <dbReference type="EC" id="5.4.99.19"/>
    </reaction>
</comment>
<keyword evidence="2" id="KW-0694">RNA-binding</keyword>
<dbReference type="Proteomes" id="UP001204142">
    <property type="component" value="Unassembled WGS sequence"/>
</dbReference>
<dbReference type="Pfam" id="PF00849">
    <property type="entry name" value="PseudoU_synth_2"/>
    <property type="match status" value="1"/>
</dbReference>
<dbReference type="PROSITE" id="PS01149">
    <property type="entry name" value="PSI_RSU"/>
    <property type="match status" value="1"/>
</dbReference>
<proteinExistence type="inferred from homology"/>
<accession>A0ABT1WBC5</accession>
<evidence type="ECO:0000313" key="9">
    <source>
        <dbReference type="Proteomes" id="UP001204142"/>
    </source>
</evidence>
<comment type="similarity">
    <text evidence="1 6">Belongs to the pseudouridine synthase RsuA family.</text>
</comment>
<dbReference type="InterPro" id="IPR020103">
    <property type="entry name" value="PsdUridine_synth_cat_dom_sf"/>
</dbReference>
<comment type="caution">
    <text evidence="8">The sequence shown here is derived from an EMBL/GenBank/DDBJ whole genome shotgun (WGS) entry which is preliminary data.</text>
</comment>
<keyword evidence="3 6" id="KW-0413">Isomerase</keyword>
<dbReference type="CDD" id="cd02553">
    <property type="entry name" value="PseudoU_synth_RsuA"/>
    <property type="match status" value="1"/>
</dbReference>
<dbReference type="NCBIfam" id="TIGR00093">
    <property type="entry name" value="pseudouridine synthase"/>
    <property type="match status" value="1"/>
</dbReference>
<evidence type="ECO:0000256" key="2">
    <source>
        <dbReference type="ARBA" id="ARBA00022884"/>
    </source>
</evidence>
<dbReference type="EC" id="5.4.99.-" evidence="6"/>
<keyword evidence="9" id="KW-1185">Reference proteome</keyword>
<evidence type="ECO:0000256" key="3">
    <source>
        <dbReference type="ARBA" id="ARBA00023235"/>
    </source>
</evidence>
<dbReference type="InterPro" id="IPR050343">
    <property type="entry name" value="RsuA_PseudoU_synthase"/>
</dbReference>
<evidence type="ECO:0000256" key="1">
    <source>
        <dbReference type="ARBA" id="ARBA00008348"/>
    </source>
</evidence>
<dbReference type="EMBL" id="JANIGO010000001">
    <property type="protein sequence ID" value="MCQ8894821.1"/>
    <property type="molecule type" value="Genomic_DNA"/>
</dbReference>
<dbReference type="Gene3D" id="3.30.70.580">
    <property type="entry name" value="Pseudouridine synthase I, catalytic domain, N-terminal subdomain"/>
    <property type="match status" value="1"/>
</dbReference>
<evidence type="ECO:0000256" key="5">
    <source>
        <dbReference type="ARBA" id="ARBA00037590"/>
    </source>
</evidence>
<dbReference type="InterPro" id="IPR018496">
    <property type="entry name" value="PsdUridine_synth_RsuA/RluB_CS"/>
</dbReference>
<dbReference type="SUPFAM" id="SSF55120">
    <property type="entry name" value="Pseudouridine synthase"/>
    <property type="match status" value="1"/>
</dbReference>
<dbReference type="InterPro" id="IPR020094">
    <property type="entry name" value="TruA/RsuA/RluB/E/F_N"/>
</dbReference>
<organism evidence="8 9">
    <name type="scientific">Limnobacter humi</name>
    <dbReference type="NCBI Taxonomy" id="1778671"/>
    <lineage>
        <taxon>Bacteria</taxon>
        <taxon>Pseudomonadati</taxon>
        <taxon>Pseudomonadota</taxon>
        <taxon>Betaproteobacteria</taxon>
        <taxon>Burkholderiales</taxon>
        <taxon>Burkholderiaceae</taxon>
        <taxon>Limnobacter</taxon>
    </lineage>
</organism>
<dbReference type="PANTHER" id="PTHR47683:SF4">
    <property type="entry name" value="PSEUDOURIDINE SYNTHASE"/>
    <property type="match status" value="1"/>
</dbReference>
<gene>
    <name evidence="8" type="ORF">NQT62_00010</name>
</gene>
<dbReference type="InterPro" id="IPR042092">
    <property type="entry name" value="PsdUridine_s_RsuA/RluB/E/F_cat"/>
</dbReference>
<reference evidence="8 9" key="1">
    <citation type="submission" date="2022-07" db="EMBL/GenBank/DDBJ databases">
        <authorList>
            <person name="Xamxidin M."/>
            <person name="Wu M."/>
        </authorList>
    </citation>
    <scope>NUCLEOTIDE SEQUENCE [LARGE SCALE GENOMIC DNA]</scope>
    <source>
        <strain evidence="8 9">NBRC 111650</strain>
    </source>
</reference>
<protein>
    <recommendedName>
        <fullName evidence="6">Pseudouridine synthase</fullName>
        <ecNumber evidence="6">5.4.99.-</ecNumber>
    </recommendedName>
</protein>
<sequence>MWSSEIFLNTKTFHPDEDRIQWGDELTIDGHSYQISQFKYLLMNKPAGYETSHKPSRHKSVFELLPAHYINRGVQAAGRLDVDTTGLLLFSDDGQFIHKVISGKQGIKKEVEKIYVMTLDMPIQDEQIDRLLAGVELQEEFDTEWVSASKAERLADGRLRMGITTGKYHQVKRMLAAVGNHVTGLHRESVGPYQLPADLAPGEWIEFEPNA</sequence>
<dbReference type="InterPro" id="IPR006145">
    <property type="entry name" value="PsdUridine_synth_RsuA/RluA"/>
</dbReference>
<evidence type="ECO:0000256" key="6">
    <source>
        <dbReference type="RuleBase" id="RU003887"/>
    </source>
</evidence>
<dbReference type="InterPro" id="IPR000748">
    <property type="entry name" value="PsdUridine_synth_RsuA/RluB/E/F"/>
</dbReference>
<evidence type="ECO:0000313" key="8">
    <source>
        <dbReference type="EMBL" id="MCQ8894821.1"/>
    </source>
</evidence>
<name>A0ABT1WBC5_9BURK</name>
<dbReference type="RefSeq" id="WP_256762409.1">
    <property type="nucleotide sequence ID" value="NZ_JANIGO010000001.1"/>
</dbReference>
<dbReference type="Gene3D" id="3.30.70.1560">
    <property type="entry name" value="Alpha-L RNA-binding motif"/>
    <property type="match status" value="1"/>
</dbReference>
<evidence type="ECO:0000256" key="4">
    <source>
        <dbReference type="ARBA" id="ARBA00036749"/>
    </source>
</evidence>
<feature type="domain" description="Pseudouridine synthase RsuA/RluA-like" evidence="7">
    <location>
        <begin position="39"/>
        <end position="177"/>
    </location>
</feature>
<comment type="function">
    <text evidence="5">Responsible for synthesis of pseudouridine from uracil-516 in 16S ribosomal RNA.</text>
</comment>
<evidence type="ECO:0000259" key="7">
    <source>
        <dbReference type="Pfam" id="PF00849"/>
    </source>
</evidence>
<dbReference type="PANTHER" id="PTHR47683">
    <property type="entry name" value="PSEUDOURIDINE SYNTHASE FAMILY PROTEIN-RELATED"/>
    <property type="match status" value="1"/>
</dbReference>